<evidence type="ECO:0000256" key="2">
    <source>
        <dbReference type="ARBA" id="ARBA00022679"/>
    </source>
</evidence>
<dbReference type="InterPro" id="IPR038469">
    <property type="entry name" value="tRNAHis_GuaTrfase_Thg1_sf"/>
</dbReference>
<feature type="domain" description="tRNAHis guanylyltransferase catalytic" evidence="15">
    <location>
        <begin position="31"/>
        <end position="160"/>
    </location>
</feature>
<dbReference type="FunFam" id="3.30.70.3000:FF:000001">
    <property type="entry name" value="tRNA(His) guanylyltransferase"/>
    <property type="match status" value="1"/>
</dbReference>
<keyword evidence="7 12" id="KW-0460">Magnesium</keyword>
<evidence type="ECO:0000256" key="12">
    <source>
        <dbReference type="PIRNR" id="PIRNR028980"/>
    </source>
</evidence>
<dbReference type="PIRSF" id="PIRSF028980">
    <property type="entry name" value="tRNAHis_guanylyltransferase"/>
    <property type="match status" value="1"/>
</dbReference>
<evidence type="ECO:0000256" key="3">
    <source>
        <dbReference type="ARBA" id="ARBA00022694"/>
    </source>
</evidence>
<dbReference type="GO" id="GO:0006400">
    <property type="term" value="P:tRNA modification"/>
    <property type="evidence" value="ECO:0007669"/>
    <property type="project" value="UniProtKB-UniRule"/>
</dbReference>
<dbReference type="InterPro" id="IPR025845">
    <property type="entry name" value="Thg1_C_dom"/>
</dbReference>
<organism evidence="17">
    <name type="scientific">Clastoptera arizonana</name>
    <name type="common">Arizona spittle bug</name>
    <dbReference type="NCBI Taxonomy" id="38151"/>
    <lineage>
        <taxon>Eukaryota</taxon>
        <taxon>Metazoa</taxon>
        <taxon>Ecdysozoa</taxon>
        <taxon>Arthropoda</taxon>
        <taxon>Hexapoda</taxon>
        <taxon>Insecta</taxon>
        <taxon>Pterygota</taxon>
        <taxon>Neoptera</taxon>
        <taxon>Paraneoptera</taxon>
        <taxon>Hemiptera</taxon>
        <taxon>Auchenorrhyncha</taxon>
        <taxon>Cercopoidea</taxon>
        <taxon>Clastopteridae</taxon>
        <taxon>Clastoptera</taxon>
    </lineage>
</organism>
<feature type="binding site" evidence="14">
    <location>
        <position position="101"/>
    </location>
    <ligand>
        <name>Mg(2+)</name>
        <dbReference type="ChEBI" id="CHEBI:18420"/>
        <label>1</label>
        <note>catalytic</note>
    </ligand>
</feature>
<evidence type="ECO:0000256" key="13">
    <source>
        <dbReference type="PIRSR" id="PIRSR028980-1"/>
    </source>
</evidence>
<dbReference type="EC" id="2.7.7.79" evidence="12"/>
<dbReference type="PANTHER" id="PTHR12729">
    <property type="entry name" value="TRNA(HIS) GUANYLYLTRANSFERASE-RELATED"/>
    <property type="match status" value="1"/>
</dbReference>
<evidence type="ECO:0000256" key="1">
    <source>
        <dbReference type="ARBA" id="ARBA00010113"/>
    </source>
</evidence>
<keyword evidence="2 12" id="KW-0808">Transferase</keyword>
<evidence type="ECO:0000256" key="4">
    <source>
        <dbReference type="ARBA" id="ARBA00022695"/>
    </source>
</evidence>
<keyword evidence="3 12" id="KW-0819">tRNA processing</keyword>
<evidence type="ECO:0000256" key="11">
    <source>
        <dbReference type="ARBA" id="ARBA00065710"/>
    </source>
</evidence>
<evidence type="ECO:0000256" key="8">
    <source>
        <dbReference type="ARBA" id="ARBA00023134"/>
    </source>
</evidence>
<evidence type="ECO:0000256" key="7">
    <source>
        <dbReference type="ARBA" id="ARBA00022842"/>
    </source>
</evidence>
<dbReference type="GO" id="GO:0005525">
    <property type="term" value="F:GTP binding"/>
    <property type="evidence" value="ECO:0007669"/>
    <property type="project" value="UniProtKB-UniRule"/>
</dbReference>
<feature type="binding site" evidence="14">
    <location>
        <position position="101"/>
    </location>
    <ligand>
        <name>Mg(2+)</name>
        <dbReference type="ChEBI" id="CHEBI:18420"/>
        <label>2</label>
        <note>catalytic</note>
    </ligand>
</feature>
<dbReference type="GO" id="GO:0000287">
    <property type="term" value="F:magnesium ion binding"/>
    <property type="evidence" value="ECO:0007669"/>
    <property type="project" value="UniProtKB-UniRule"/>
</dbReference>
<evidence type="ECO:0000259" key="16">
    <source>
        <dbReference type="Pfam" id="PF14413"/>
    </source>
</evidence>
<dbReference type="GO" id="GO:0008193">
    <property type="term" value="F:tRNA guanylyltransferase activity"/>
    <property type="evidence" value="ECO:0007669"/>
    <property type="project" value="UniProtKB-UniRule"/>
</dbReference>
<dbReference type="EMBL" id="GEDC01022850">
    <property type="protein sequence ID" value="JAS14448.1"/>
    <property type="molecule type" value="Transcribed_RNA"/>
</dbReference>
<protein>
    <recommendedName>
        <fullName evidence="12">tRNA(His) guanylyltransferase</fullName>
        <ecNumber evidence="12">2.7.7.79</ecNumber>
    </recommendedName>
    <alternativeName>
        <fullName evidence="12">tRNA-histidine guanylyltransferase</fullName>
    </alternativeName>
</protein>
<dbReference type="PANTHER" id="PTHR12729:SF6">
    <property type="entry name" value="TRNA(HIS) GUANYLYLTRANSFERASE-RELATED"/>
    <property type="match status" value="1"/>
</dbReference>
<dbReference type="Gene3D" id="3.30.70.3000">
    <property type="match status" value="1"/>
</dbReference>
<evidence type="ECO:0000259" key="15">
    <source>
        <dbReference type="Pfam" id="PF04446"/>
    </source>
</evidence>
<dbReference type="Pfam" id="PF14413">
    <property type="entry name" value="Thg1C"/>
    <property type="match status" value="1"/>
</dbReference>
<gene>
    <name evidence="18" type="ORF">g.7876</name>
    <name evidence="17" type="ORF">g.7877</name>
</gene>
<accession>A0A1B6CM51</accession>
<comment type="similarity">
    <text evidence="1 12">Belongs to the tRNA(His) guanylyltransferase family.</text>
</comment>
<evidence type="ECO:0000256" key="10">
    <source>
        <dbReference type="ARBA" id="ARBA00058346"/>
    </source>
</evidence>
<dbReference type="EMBL" id="GEDC01010171">
    <property type="protein sequence ID" value="JAS27127.1"/>
    <property type="molecule type" value="Transcribed_RNA"/>
</dbReference>
<feature type="binding site" evidence="13">
    <location>
        <begin position="100"/>
        <end position="101"/>
    </location>
    <ligand>
        <name>GTP</name>
        <dbReference type="ChEBI" id="CHEBI:37565"/>
    </ligand>
</feature>
<dbReference type="Pfam" id="PF04446">
    <property type="entry name" value="Thg1"/>
    <property type="match status" value="1"/>
</dbReference>
<evidence type="ECO:0000313" key="18">
    <source>
        <dbReference type="EMBL" id="JAS27127.1"/>
    </source>
</evidence>
<comment type="subunit">
    <text evidence="11">Homotetramer. Interacts with MFN1 and MFN2; functions as a guanyl-nucleotide exchange factor/GEF for MFN2 and also probably MFN1.</text>
</comment>
<evidence type="ECO:0000256" key="5">
    <source>
        <dbReference type="ARBA" id="ARBA00022723"/>
    </source>
</evidence>
<keyword evidence="5 12" id="KW-0479">Metal-binding</keyword>
<keyword evidence="8 12" id="KW-0342">GTP-binding</keyword>
<feature type="binding site" evidence="13">
    <location>
        <begin position="54"/>
        <end position="59"/>
    </location>
    <ligand>
        <name>GTP</name>
        <dbReference type="ChEBI" id="CHEBI:37565"/>
    </ligand>
</feature>
<feature type="binding site" evidence="14">
    <location>
        <position position="54"/>
    </location>
    <ligand>
        <name>Mg(2+)</name>
        <dbReference type="ChEBI" id="CHEBI:18420"/>
        <label>2</label>
        <note>catalytic</note>
    </ligand>
</feature>
<keyword evidence="6 12" id="KW-0547">Nucleotide-binding</keyword>
<evidence type="ECO:0000256" key="9">
    <source>
        <dbReference type="ARBA" id="ARBA00047281"/>
    </source>
</evidence>
<proteinExistence type="inferred from homology"/>
<dbReference type="InterPro" id="IPR007537">
    <property type="entry name" value="tRNAHis_GuaTrfase_Thg1"/>
</dbReference>
<evidence type="ECO:0000256" key="14">
    <source>
        <dbReference type="PIRSR" id="PIRSR028980-2"/>
    </source>
</evidence>
<evidence type="ECO:0000313" key="17">
    <source>
        <dbReference type="EMBL" id="JAS14448.1"/>
    </source>
</evidence>
<feature type="binding site" evidence="14">
    <location>
        <position position="54"/>
    </location>
    <ligand>
        <name>Mg(2+)</name>
        <dbReference type="ChEBI" id="CHEBI:18420"/>
        <label>1</label>
        <note>catalytic</note>
    </ligand>
</feature>
<dbReference type="AlphaFoldDB" id="A0A1B6CM51"/>
<comment type="catalytic activity">
    <reaction evidence="9 12">
        <text>a 5'-end ribonucleotide-tRNA(His) + GTP + ATP + H2O = a 5'-end phospho-guanosine-ribonucleotide-tRNA(His) + AMP + 2 diphosphate + H(+)</text>
        <dbReference type="Rhea" id="RHEA:54564"/>
        <dbReference type="Rhea" id="RHEA-COMP:14193"/>
        <dbReference type="Rhea" id="RHEA-COMP:14917"/>
        <dbReference type="ChEBI" id="CHEBI:15377"/>
        <dbReference type="ChEBI" id="CHEBI:15378"/>
        <dbReference type="ChEBI" id="CHEBI:30616"/>
        <dbReference type="ChEBI" id="CHEBI:33019"/>
        <dbReference type="ChEBI" id="CHEBI:37565"/>
        <dbReference type="ChEBI" id="CHEBI:138282"/>
        <dbReference type="ChEBI" id="CHEBI:141847"/>
        <dbReference type="ChEBI" id="CHEBI:456215"/>
        <dbReference type="EC" id="2.7.7.79"/>
    </reaction>
</comment>
<feature type="domain" description="Thg1 C-terminal" evidence="16">
    <location>
        <begin position="163"/>
        <end position="247"/>
    </location>
</feature>
<comment type="cofactor">
    <cofactor evidence="14">
        <name>Mg(2+)</name>
        <dbReference type="ChEBI" id="CHEBI:18420"/>
    </cofactor>
    <text evidence="14">Binds 2 magnesium ions per subunit.</text>
</comment>
<keyword evidence="4 12" id="KW-0548">Nucleotidyltransferase</keyword>
<evidence type="ECO:0000256" key="6">
    <source>
        <dbReference type="ARBA" id="ARBA00022741"/>
    </source>
</evidence>
<reference evidence="17" key="1">
    <citation type="submission" date="2015-12" db="EMBL/GenBank/DDBJ databases">
        <title>De novo transcriptome assembly of four potential Pierce s Disease insect vectors from Arizona vineyards.</title>
        <authorList>
            <person name="Tassone E.E."/>
        </authorList>
    </citation>
    <scope>NUCLEOTIDE SEQUENCE</scope>
</reference>
<feature type="binding site" evidence="14">
    <location>
        <position position="55"/>
    </location>
    <ligand>
        <name>Mg(2+)</name>
        <dbReference type="ChEBI" id="CHEBI:18420"/>
        <label>1</label>
        <note>catalytic</note>
    </ligand>
</feature>
<sequence>MHYFKKHLKICKTIISINLFSTSNKMSKSKFEYVRDFEVENKCLHNCWIVLRLDGKSFHKFTDAHNFEKPNDKRGLELMTRAAATVLGEFRDICFAFGHSDEYSFVFKKETAVYNRRYDKILTNVNSLFASSYVFYWKTYFSDIDLIYPPSFDSRIVLYPTDKNLRDYLSWRQADVHVNNLYNTVFWALVLRKNLSTRQAEEKLKGTVSSDKNEILFQEFGINYNKEPELFRKGTSLVRKRVKSATDERLTHVVIPLNCDIISDKFWDENPDILQGAPLQEFDNVLNLPTFNGSTPQVEIKQK</sequence>
<name>A0A1B6CM51_9HEMI</name>
<dbReference type="InterPro" id="IPR024956">
    <property type="entry name" value="tRNAHis_GuaTrfase_cat"/>
</dbReference>
<comment type="function">
    <text evidence="10">Adds a GMP to the 5'-end of tRNA(His) after transcription and RNase P cleavage. This step is essential for proper recognition of the tRNA and for the fidelity of protein synthesis. Also functions as a guanyl-nucleotide exchange factor/GEF for the MFN1 and MFN2 mitofusins thereby regulating mitochondrial fusion. By regulating both mitochondrial dynamics and bioenergetic function, it contributes to cell survival following oxidative stress.</text>
</comment>